<gene>
    <name evidence="2" type="ORF">SPV1_10711</name>
</gene>
<protein>
    <recommendedName>
        <fullName evidence="4">CopG protein</fullName>
    </recommendedName>
</protein>
<sequence>MLALVSVMFGSTSAVAIAEGSGTQVAKMNHEVVMYKSPACECCSGWAEHMRKDGFSVTVNKRDDMDVIKAKYGITDKLASCHTAIVNGYVIEGHVPAADVERLLKERPANVIGLTAPGMPMKSPGMQSVGQPPQDYDVLAFDKDGTTTVFHRY</sequence>
<proteinExistence type="predicted"/>
<organism evidence="2 3">
    <name type="scientific">Mariprofundus ferrooxydans PV-1</name>
    <dbReference type="NCBI Taxonomy" id="314345"/>
    <lineage>
        <taxon>Bacteria</taxon>
        <taxon>Pseudomonadati</taxon>
        <taxon>Pseudomonadota</taxon>
        <taxon>Candidatius Mariprofundia</taxon>
        <taxon>Mariprofundales</taxon>
        <taxon>Mariprofundaceae</taxon>
        <taxon>Mariprofundus</taxon>
    </lineage>
</organism>
<dbReference type="EMBL" id="AATS01000003">
    <property type="protein sequence ID" value="EAU55197.1"/>
    <property type="molecule type" value="Genomic_DNA"/>
</dbReference>
<dbReference type="HOGENOM" id="CLU_112034_3_0_0"/>
<dbReference type="Pfam" id="PF04214">
    <property type="entry name" value="DUF411"/>
    <property type="match status" value="1"/>
</dbReference>
<dbReference type="RefSeq" id="WP_009849660.1">
    <property type="nucleotide sequence ID" value="NZ_DS022294.1"/>
</dbReference>
<keyword evidence="1" id="KW-0732">Signal</keyword>
<dbReference type="InterPro" id="IPR007332">
    <property type="entry name" value="DUF411"/>
</dbReference>
<feature type="signal peptide" evidence="1">
    <location>
        <begin position="1"/>
        <end position="18"/>
    </location>
</feature>
<feature type="chain" id="PRO_5004171327" description="CopG protein" evidence="1">
    <location>
        <begin position="19"/>
        <end position="153"/>
    </location>
</feature>
<evidence type="ECO:0008006" key="4">
    <source>
        <dbReference type="Google" id="ProtNLM"/>
    </source>
</evidence>
<dbReference type="InParanoid" id="Q0F1J4"/>
<dbReference type="Proteomes" id="UP000005297">
    <property type="component" value="Unassembled WGS sequence"/>
</dbReference>
<keyword evidence="3" id="KW-1185">Reference proteome</keyword>
<reference evidence="2 3" key="1">
    <citation type="submission" date="2006-09" db="EMBL/GenBank/DDBJ databases">
        <authorList>
            <person name="Emerson D."/>
            <person name="Ferriera S."/>
            <person name="Johnson J."/>
            <person name="Kravitz S."/>
            <person name="Halpern A."/>
            <person name="Remington K."/>
            <person name="Beeson K."/>
            <person name="Tran B."/>
            <person name="Rogers Y.-H."/>
            <person name="Friedman R."/>
            <person name="Venter J.C."/>
        </authorList>
    </citation>
    <scope>NUCLEOTIDE SEQUENCE [LARGE SCALE GENOMIC DNA]</scope>
    <source>
        <strain evidence="2 3">PV-1</strain>
    </source>
</reference>
<evidence type="ECO:0000256" key="1">
    <source>
        <dbReference type="SAM" id="SignalP"/>
    </source>
</evidence>
<accession>Q0F1J4</accession>
<evidence type="ECO:0000313" key="3">
    <source>
        <dbReference type="Proteomes" id="UP000005297"/>
    </source>
</evidence>
<dbReference type="eggNOG" id="COG3019">
    <property type="taxonomic scope" value="Bacteria"/>
</dbReference>
<dbReference type="AlphaFoldDB" id="Q0F1J4"/>
<evidence type="ECO:0000313" key="2">
    <source>
        <dbReference type="EMBL" id="EAU55197.1"/>
    </source>
</evidence>
<dbReference type="OrthoDB" id="14727at2"/>
<name>Q0F1J4_9PROT</name>
<comment type="caution">
    <text evidence="2">The sequence shown here is derived from an EMBL/GenBank/DDBJ whole genome shotgun (WGS) entry which is preliminary data.</text>
</comment>